<proteinExistence type="predicted"/>
<dbReference type="CDD" id="cd00761">
    <property type="entry name" value="Glyco_tranf_GTA_type"/>
    <property type="match status" value="1"/>
</dbReference>
<evidence type="ECO:0000313" key="2">
    <source>
        <dbReference type="EMBL" id="SEU19737.1"/>
    </source>
</evidence>
<dbReference type="STRING" id="460384.SAMN05216313_15123"/>
<dbReference type="SUPFAM" id="SSF53448">
    <property type="entry name" value="Nucleotide-diphospho-sugar transferases"/>
    <property type="match status" value="1"/>
</dbReference>
<sequence length="341" mass="39038">MKKLLTVVVPAYNAQGYIQKTLDSLCGESTRNELEVIVVDDGSTDQTGAIADQYQVRFPDTVVVIHKANGGHGSGVNCGIRHATGAYFKIVDADDWVDKTAFQNLMAFLRKTDDDAVVSGFYWAYDDGSGHEEAFWRKAEILEPFDGVEYKRSYRFDEIAEKIYIKMHGFTIKTSILKENGIHLDEHCFYVDTEFILYPIPYIQTISFLQDFVYFYRIGRQGQSISPQQMARSKGDYDRVLQALLHFYQGCKADSHCTLAKQQYIASVIARIVAGKIKVLLSFPINARQRRDLIAFDHLLKTNYPEVYKANQNQAVRLLRFSRYYLYPAAAAALRMKHRRS</sequence>
<dbReference type="Proteomes" id="UP000198508">
    <property type="component" value="Unassembled WGS sequence"/>
</dbReference>
<dbReference type="Pfam" id="PF00535">
    <property type="entry name" value="Glycos_transf_2"/>
    <property type="match status" value="1"/>
</dbReference>
<reference evidence="3" key="1">
    <citation type="submission" date="2016-10" db="EMBL/GenBank/DDBJ databases">
        <authorList>
            <person name="Varghese N."/>
            <person name="Submissions S."/>
        </authorList>
    </citation>
    <scope>NUCLEOTIDE SEQUENCE [LARGE SCALE GENOMIC DNA]</scope>
    <source>
        <strain evidence="3">NLAE-zl-G277</strain>
    </source>
</reference>
<dbReference type="PANTHER" id="PTHR22916:SF3">
    <property type="entry name" value="UDP-GLCNAC:BETAGAL BETA-1,3-N-ACETYLGLUCOSAMINYLTRANSFERASE-LIKE PROTEIN 1"/>
    <property type="match status" value="1"/>
</dbReference>
<protein>
    <submittedName>
        <fullName evidence="2">Glycosyltransferase involved in cell wall bisynthesis</fullName>
    </submittedName>
</protein>
<gene>
    <name evidence="2" type="ORF">SAMN05216313_15123</name>
</gene>
<keyword evidence="3" id="KW-1185">Reference proteome</keyword>
<organism evidence="2 3">
    <name type="scientific">Enterocloster lavalensis</name>
    <dbReference type="NCBI Taxonomy" id="460384"/>
    <lineage>
        <taxon>Bacteria</taxon>
        <taxon>Bacillati</taxon>
        <taxon>Bacillota</taxon>
        <taxon>Clostridia</taxon>
        <taxon>Lachnospirales</taxon>
        <taxon>Lachnospiraceae</taxon>
        <taxon>Enterocloster</taxon>
    </lineage>
</organism>
<dbReference type="InterPro" id="IPR029044">
    <property type="entry name" value="Nucleotide-diphossugar_trans"/>
</dbReference>
<evidence type="ECO:0000259" key="1">
    <source>
        <dbReference type="Pfam" id="PF00535"/>
    </source>
</evidence>
<dbReference type="PANTHER" id="PTHR22916">
    <property type="entry name" value="GLYCOSYLTRANSFERASE"/>
    <property type="match status" value="1"/>
</dbReference>
<accession>A0A1I0K7L4</accession>
<dbReference type="RefSeq" id="WP_092371524.1">
    <property type="nucleotide sequence ID" value="NZ_FOIM01000051.1"/>
</dbReference>
<dbReference type="Gene3D" id="3.90.550.10">
    <property type="entry name" value="Spore Coat Polysaccharide Biosynthesis Protein SpsA, Chain A"/>
    <property type="match status" value="1"/>
</dbReference>
<evidence type="ECO:0000313" key="3">
    <source>
        <dbReference type="Proteomes" id="UP000198508"/>
    </source>
</evidence>
<feature type="domain" description="Glycosyltransferase 2-like" evidence="1">
    <location>
        <begin position="6"/>
        <end position="130"/>
    </location>
</feature>
<keyword evidence="2" id="KW-0808">Transferase</keyword>
<dbReference type="InterPro" id="IPR001173">
    <property type="entry name" value="Glyco_trans_2-like"/>
</dbReference>
<dbReference type="EMBL" id="FOIM01000051">
    <property type="protein sequence ID" value="SEU19737.1"/>
    <property type="molecule type" value="Genomic_DNA"/>
</dbReference>
<dbReference type="AlphaFoldDB" id="A0A1I0K7L4"/>
<dbReference type="GO" id="GO:0016758">
    <property type="term" value="F:hexosyltransferase activity"/>
    <property type="evidence" value="ECO:0007669"/>
    <property type="project" value="UniProtKB-ARBA"/>
</dbReference>
<name>A0A1I0K7L4_9FIRM</name>